<dbReference type="Proteomes" id="UP000186112">
    <property type="component" value="Unassembled WGS sequence"/>
</dbReference>
<dbReference type="RefSeq" id="WP_075726303.1">
    <property type="nucleotide sequence ID" value="NZ_LTDM01000020.1"/>
</dbReference>
<keyword evidence="2" id="KW-0378">Hydrolase</keyword>
<dbReference type="InterPro" id="IPR036178">
    <property type="entry name" value="Formintransfe-cycloase-like_sf"/>
</dbReference>
<comment type="caution">
    <text evidence="2">The sequence shown here is derived from an EMBL/GenBank/DDBJ whole genome shotgun (WGS) entry which is preliminary data.</text>
</comment>
<accession>A0A1U7M5Z8</accession>
<feature type="domain" description="Cyclodeaminase/cyclohydrolase" evidence="1">
    <location>
        <begin position="6"/>
        <end position="190"/>
    </location>
</feature>
<organism evidence="2 3">
    <name type="scientific">Tissierella creatinophila DSM 6911</name>
    <dbReference type="NCBI Taxonomy" id="1123403"/>
    <lineage>
        <taxon>Bacteria</taxon>
        <taxon>Bacillati</taxon>
        <taxon>Bacillota</taxon>
        <taxon>Tissierellia</taxon>
        <taxon>Tissierellales</taxon>
        <taxon>Tissierellaceae</taxon>
        <taxon>Tissierella</taxon>
    </lineage>
</organism>
<dbReference type="Gene3D" id="1.20.120.680">
    <property type="entry name" value="Formiminotetrahydrofolate cyclodeaminase monomer, up-and-down helical bundle"/>
    <property type="match status" value="1"/>
</dbReference>
<dbReference type="Pfam" id="PF04961">
    <property type="entry name" value="FTCD_C"/>
    <property type="match status" value="1"/>
</dbReference>
<proteinExistence type="predicted"/>
<dbReference type="SUPFAM" id="SSF101262">
    <property type="entry name" value="Methenyltetrahydrofolate cyclohydrolase-like"/>
    <property type="match status" value="1"/>
</dbReference>
<evidence type="ECO:0000259" key="1">
    <source>
        <dbReference type="Pfam" id="PF04961"/>
    </source>
</evidence>
<reference evidence="2 3" key="1">
    <citation type="submission" date="2016-02" db="EMBL/GenBank/DDBJ databases">
        <title>Genome sequence of Tissierella creatinophila DSM 6911.</title>
        <authorList>
            <person name="Poehlein A."/>
            <person name="Daniel R."/>
        </authorList>
    </citation>
    <scope>NUCLEOTIDE SEQUENCE [LARGE SCALE GENOMIC DNA]</scope>
    <source>
        <strain evidence="2 3">DSM 6911</strain>
    </source>
</reference>
<dbReference type="AlphaFoldDB" id="A0A1U7M5Z8"/>
<evidence type="ECO:0000313" key="3">
    <source>
        <dbReference type="Proteomes" id="UP000186112"/>
    </source>
</evidence>
<evidence type="ECO:0000313" key="2">
    <source>
        <dbReference type="EMBL" id="OLS02706.1"/>
    </source>
</evidence>
<dbReference type="EC" id="3.5.4.9" evidence="2"/>
<keyword evidence="3" id="KW-1185">Reference proteome</keyword>
<dbReference type="OrthoDB" id="7959174at2"/>
<name>A0A1U7M5Z8_TISCR</name>
<sequence>MYIDKSIREYVKETASGEPIPGGGSVSALAASLGAALTSMVYNLTIDKKIYKELEEDQRSEMDANFEEIKKSIEKLNYFVDEDTKAFDDVMKAFKMPKETDEEKKKRTDAIQAGYKKALELPLECAKECKKVLELQETFANNGNVHAITDVGVGALLAYTGLEGSLLNVTINLKSIKDDAYRTQKEREVEEVLSTGKALKEKLMEKVYSRLK</sequence>
<dbReference type="EMBL" id="LTDM01000020">
    <property type="protein sequence ID" value="OLS02706.1"/>
    <property type="molecule type" value="Genomic_DNA"/>
</dbReference>
<dbReference type="InterPro" id="IPR007044">
    <property type="entry name" value="Cyclodeamin/CycHdrlase"/>
</dbReference>
<gene>
    <name evidence="2" type="primary">fchA</name>
    <name evidence="2" type="ORF">TICRE_12970</name>
</gene>
<protein>
    <submittedName>
        <fullName evidence="2">Methenyltetrahydrofolate cyclohydrolase</fullName>
        <ecNumber evidence="2">3.5.4.9</ecNumber>
    </submittedName>
</protein>
<dbReference type="GO" id="GO:0004477">
    <property type="term" value="F:methenyltetrahydrofolate cyclohydrolase activity"/>
    <property type="evidence" value="ECO:0007669"/>
    <property type="project" value="UniProtKB-EC"/>
</dbReference>